<dbReference type="PANTHER" id="PTHR46033">
    <property type="entry name" value="PROTEIN MAIN-LIKE 2"/>
    <property type="match status" value="1"/>
</dbReference>
<dbReference type="AlphaFoldDB" id="A0AAP0E6T2"/>
<sequence length="227" mass="25658">MTITLENIWVLLSIPVIGKTVVVPLKDRKAVTTIVTSLLVVSMIDVDEEIRTRFGITVCLTWLKDLFSVLKEGDEEPNGKGALDVYPSPEFLVRAYLLCLLGTTLFSNESSTRVSLSLLQLLEQVDKIGSYAWEATTLAFMYYQLGIASRTKVTQSYGYMTLLEVIRNTSLKGAPPSHAIAFYHGPMKYVDIVKTYNPIRVLRQMKYVQCITREPYQLINYERSSLA</sequence>
<evidence type="ECO:0000313" key="3">
    <source>
        <dbReference type="EMBL" id="KAK9085912.1"/>
    </source>
</evidence>
<keyword evidence="4" id="KW-1185">Reference proteome</keyword>
<proteinExistence type="predicted"/>
<dbReference type="InterPro" id="IPR044824">
    <property type="entry name" value="MAIN-like"/>
</dbReference>
<feature type="chain" id="PRO_5042818707" description="Aminotransferase-like plant mobile domain-containing protein" evidence="1">
    <location>
        <begin position="19"/>
        <end position="227"/>
    </location>
</feature>
<dbReference type="PANTHER" id="PTHR46033:SF1">
    <property type="entry name" value="PROTEIN MAIN-LIKE 2"/>
    <property type="match status" value="1"/>
</dbReference>
<feature type="signal peptide" evidence="1">
    <location>
        <begin position="1"/>
        <end position="18"/>
    </location>
</feature>
<organism evidence="3 4">
    <name type="scientific">Stephania japonica</name>
    <dbReference type="NCBI Taxonomy" id="461633"/>
    <lineage>
        <taxon>Eukaryota</taxon>
        <taxon>Viridiplantae</taxon>
        <taxon>Streptophyta</taxon>
        <taxon>Embryophyta</taxon>
        <taxon>Tracheophyta</taxon>
        <taxon>Spermatophyta</taxon>
        <taxon>Magnoliopsida</taxon>
        <taxon>Ranunculales</taxon>
        <taxon>Menispermaceae</taxon>
        <taxon>Menispermoideae</taxon>
        <taxon>Cissampelideae</taxon>
        <taxon>Stephania</taxon>
    </lineage>
</organism>
<dbReference type="InterPro" id="IPR019557">
    <property type="entry name" value="AminoTfrase-like_pln_mobile"/>
</dbReference>
<comment type="caution">
    <text evidence="3">The sequence shown here is derived from an EMBL/GenBank/DDBJ whole genome shotgun (WGS) entry which is preliminary data.</text>
</comment>
<feature type="domain" description="Aminotransferase-like plant mobile" evidence="2">
    <location>
        <begin position="1"/>
        <end position="166"/>
    </location>
</feature>
<dbReference type="Proteomes" id="UP001417504">
    <property type="component" value="Unassembled WGS sequence"/>
</dbReference>
<gene>
    <name evidence="3" type="ORF">Sjap_026323</name>
</gene>
<dbReference type="EMBL" id="JBBNAE010000011">
    <property type="protein sequence ID" value="KAK9085912.1"/>
    <property type="molecule type" value="Genomic_DNA"/>
</dbReference>
<keyword evidence="1" id="KW-0732">Signal</keyword>
<name>A0AAP0E6T2_9MAGN</name>
<dbReference type="Pfam" id="PF10536">
    <property type="entry name" value="PMD"/>
    <property type="match status" value="1"/>
</dbReference>
<evidence type="ECO:0000256" key="1">
    <source>
        <dbReference type="SAM" id="SignalP"/>
    </source>
</evidence>
<reference evidence="3 4" key="1">
    <citation type="submission" date="2024-01" db="EMBL/GenBank/DDBJ databases">
        <title>Genome assemblies of Stephania.</title>
        <authorList>
            <person name="Yang L."/>
        </authorList>
    </citation>
    <scope>NUCLEOTIDE SEQUENCE [LARGE SCALE GENOMIC DNA]</scope>
    <source>
        <strain evidence="3">QJT</strain>
        <tissue evidence="3">Leaf</tissue>
    </source>
</reference>
<evidence type="ECO:0000259" key="2">
    <source>
        <dbReference type="Pfam" id="PF10536"/>
    </source>
</evidence>
<dbReference type="GO" id="GO:0010073">
    <property type="term" value="P:meristem maintenance"/>
    <property type="evidence" value="ECO:0007669"/>
    <property type="project" value="InterPro"/>
</dbReference>
<evidence type="ECO:0000313" key="4">
    <source>
        <dbReference type="Proteomes" id="UP001417504"/>
    </source>
</evidence>
<accession>A0AAP0E6T2</accession>
<protein>
    <recommendedName>
        <fullName evidence="2">Aminotransferase-like plant mobile domain-containing protein</fullName>
    </recommendedName>
</protein>